<dbReference type="Gene3D" id="3.10.50.10">
    <property type="match status" value="1"/>
</dbReference>
<feature type="chain" id="PRO_5047178548" evidence="1">
    <location>
        <begin position="22"/>
        <end position="642"/>
    </location>
</feature>
<sequence>MVKKKLIAAITMLLLTGSLLASNSGGSIAEASASLVTKYRVYQNDQALREFPTESKAIAYAKNVNYSHVETIAGRTWVWDNLPRYKVYKNGISTSAWEYRTYEQALAFAKTQRNVHIRDMENIGWKYANHAKFKVYQGDKTQPIWTFTTIEAAIREAKKWGNAHIIDITKNAWVWDNLTAAQKKNQRAATAVYQITVDGVPANNGKLYGFLYDAIISSSAISGSEVVNTATGQTLHSNILAYEVKQNGSLIGAYVNVDAAVAHAKKAPYAEVVYKGNVWWSGVPYLTVYQNDRGLRSFNTRASAIDFAKKYANATVRTSDGRSLWSNAKSLVYMAWNGSATSSTVLSHVANTQGLTIDSPTWFELTAADGSMQDTSDAELVNAFKEQGILVAPLVHNQFNRKMTTAFLKDKAAQETFITKLVGRLTEIKAYGVNLDFEEVAGADRAAYTAFVAALAKAAHAKGLNVSVDLPRGSLSWNHLTAYDHAALSAIVDTIVIMAYDEHWSGSDTPGSVAGLPWVEEGIKQFLGYGIPRSKLMLGIPFYVREWKLDAAGKLVDNRAVLMKDVPSLIADNKASGVHDLASGQTKYKYVKDGFTYLFWAETAETTKSRIALATKYDLAGVAAWRLGYESADLWTMMLRMK</sequence>
<gene>
    <name evidence="3" type="ORF">J2T15_000847</name>
</gene>
<comment type="caution">
    <text evidence="3">The sequence shown here is derived from an EMBL/GenBank/DDBJ whole genome shotgun (WGS) entry which is preliminary data.</text>
</comment>
<accession>A0ABT9TZB9</accession>
<dbReference type="InterPro" id="IPR029070">
    <property type="entry name" value="Chitinase_insertion_sf"/>
</dbReference>
<reference evidence="3 4" key="1">
    <citation type="submission" date="2023-07" db="EMBL/GenBank/DDBJ databases">
        <title>Sorghum-associated microbial communities from plants grown in Nebraska, USA.</title>
        <authorList>
            <person name="Schachtman D."/>
        </authorList>
    </citation>
    <scope>NUCLEOTIDE SEQUENCE [LARGE SCALE GENOMIC DNA]</scope>
    <source>
        <strain evidence="3 4">CC482</strain>
    </source>
</reference>
<dbReference type="Pfam" id="PF00704">
    <property type="entry name" value="Glyco_hydro_18"/>
    <property type="match status" value="1"/>
</dbReference>
<evidence type="ECO:0000313" key="3">
    <source>
        <dbReference type="EMBL" id="MDQ0111414.1"/>
    </source>
</evidence>
<dbReference type="InterPro" id="IPR011583">
    <property type="entry name" value="Chitinase_II/V-like_cat"/>
</dbReference>
<name>A0ABT9TZB9_PAEHA</name>
<organism evidence="3 4">
    <name type="scientific">Paenibacillus harenae</name>
    <dbReference type="NCBI Taxonomy" id="306543"/>
    <lineage>
        <taxon>Bacteria</taxon>
        <taxon>Bacillati</taxon>
        <taxon>Bacillota</taxon>
        <taxon>Bacilli</taxon>
        <taxon>Bacillales</taxon>
        <taxon>Paenibacillaceae</taxon>
        <taxon>Paenibacillus</taxon>
    </lineage>
</organism>
<dbReference type="EMBL" id="JAUSSU010000002">
    <property type="protein sequence ID" value="MDQ0111414.1"/>
    <property type="molecule type" value="Genomic_DNA"/>
</dbReference>
<proteinExistence type="predicted"/>
<dbReference type="SMART" id="SM00636">
    <property type="entry name" value="Glyco_18"/>
    <property type="match status" value="1"/>
</dbReference>
<evidence type="ECO:0000259" key="2">
    <source>
        <dbReference type="PROSITE" id="PS51910"/>
    </source>
</evidence>
<keyword evidence="1" id="KW-0732">Signal</keyword>
<dbReference type="PANTHER" id="PTHR46066:SF2">
    <property type="entry name" value="CHITINASE DOMAIN-CONTAINING PROTEIN 1"/>
    <property type="match status" value="1"/>
</dbReference>
<feature type="domain" description="GH18" evidence="2">
    <location>
        <begin position="328"/>
        <end position="642"/>
    </location>
</feature>
<keyword evidence="4" id="KW-1185">Reference proteome</keyword>
<dbReference type="RefSeq" id="WP_307201379.1">
    <property type="nucleotide sequence ID" value="NZ_JAUSSU010000002.1"/>
</dbReference>
<evidence type="ECO:0000313" key="4">
    <source>
        <dbReference type="Proteomes" id="UP001229346"/>
    </source>
</evidence>
<evidence type="ECO:0000256" key="1">
    <source>
        <dbReference type="SAM" id="SignalP"/>
    </source>
</evidence>
<protein>
    <submittedName>
        <fullName evidence="3">Spore germination protein YaaH</fullName>
    </submittedName>
</protein>
<feature type="signal peptide" evidence="1">
    <location>
        <begin position="1"/>
        <end position="21"/>
    </location>
</feature>
<dbReference type="InterPro" id="IPR017853">
    <property type="entry name" value="GH"/>
</dbReference>
<dbReference type="Proteomes" id="UP001229346">
    <property type="component" value="Unassembled WGS sequence"/>
</dbReference>
<dbReference type="PANTHER" id="PTHR46066">
    <property type="entry name" value="CHITINASE DOMAIN-CONTAINING PROTEIN 1 FAMILY MEMBER"/>
    <property type="match status" value="1"/>
</dbReference>
<dbReference type="SUPFAM" id="SSF51445">
    <property type="entry name" value="(Trans)glycosidases"/>
    <property type="match status" value="1"/>
</dbReference>
<dbReference type="PROSITE" id="PS51910">
    <property type="entry name" value="GH18_2"/>
    <property type="match status" value="1"/>
</dbReference>
<dbReference type="InterPro" id="IPR001223">
    <property type="entry name" value="Glyco_hydro18_cat"/>
</dbReference>
<dbReference type="Gene3D" id="3.20.20.80">
    <property type="entry name" value="Glycosidases"/>
    <property type="match status" value="1"/>
</dbReference>